<protein>
    <submittedName>
        <fullName evidence="3">Uncharacterized protein</fullName>
    </submittedName>
</protein>
<evidence type="ECO:0000313" key="4">
    <source>
        <dbReference type="Proteomes" id="UP000038802"/>
    </source>
</evidence>
<name>A0A0U0QIJ4_MYCTX</name>
<organism evidence="3 4">
    <name type="scientific">Mycobacterium tuberculosis</name>
    <dbReference type="NCBI Taxonomy" id="1773"/>
    <lineage>
        <taxon>Bacteria</taxon>
        <taxon>Bacillati</taxon>
        <taxon>Actinomycetota</taxon>
        <taxon>Actinomycetes</taxon>
        <taxon>Mycobacteriales</taxon>
        <taxon>Mycobacteriaceae</taxon>
        <taxon>Mycobacterium</taxon>
        <taxon>Mycobacterium tuberculosis complex</taxon>
    </lineage>
</organism>
<dbReference type="EMBL" id="CSAE01000733">
    <property type="protein sequence ID" value="COW84020.1"/>
    <property type="molecule type" value="Genomic_DNA"/>
</dbReference>
<accession>A0A0U0QIJ4</accession>
<dbReference type="AlphaFoldDB" id="A0A0U0QIJ4"/>
<evidence type="ECO:0000313" key="5">
    <source>
        <dbReference type="Proteomes" id="UP000045842"/>
    </source>
</evidence>
<sequence length="207" mass="23596">MRRLDRNAVARGQHRLQSRRVTTPQDRHQRRCARRQGANRAFRDRFPALAPVRRRVAGSHRQHPVQQQHTALRPGRQIAVRGQRIAQIRGVLVEDVGQTARPRTYIRGHREAKTHSMSWSRIRVLANDKDTDVVERESEGAQHIRSGGQVSAPGRDLGPQELPHVGHLVGHRLERGGPPPLDELTQRPCGHCIPFAYRRSPRHPSEP</sequence>
<evidence type="ECO:0000313" key="3">
    <source>
        <dbReference type="EMBL" id="COW84020.1"/>
    </source>
</evidence>
<evidence type="ECO:0000256" key="1">
    <source>
        <dbReference type="SAM" id="MobiDB-lite"/>
    </source>
</evidence>
<proteinExistence type="predicted"/>
<gene>
    <name evidence="2" type="ORF">ERS007679_00676</name>
    <name evidence="3" type="ORF">ERS007703_04314</name>
</gene>
<evidence type="ECO:0000313" key="2">
    <source>
        <dbReference type="EMBL" id="COU93829.1"/>
    </source>
</evidence>
<reference evidence="4 5" key="2">
    <citation type="submission" date="2015-03" db="EMBL/GenBank/DDBJ databases">
        <authorList>
            <consortium name="Pathogen Informatics"/>
        </authorList>
    </citation>
    <scope>NUCLEOTIDE SEQUENCE [LARGE SCALE GENOMIC DNA]</scope>
    <source>
        <strain evidence="2 5">G09801536</strain>
        <strain evidence="4">K00500041</strain>
    </source>
</reference>
<dbReference type="EMBL" id="CSAD01000057">
    <property type="protein sequence ID" value="COU93829.1"/>
    <property type="molecule type" value="Genomic_DNA"/>
</dbReference>
<feature type="region of interest" description="Disordered" evidence="1">
    <location>
        <begin position="1"/>
        <end position="37"/>
    </location>
</feature>
<reference evidence="3" key="1">
    <citation type="submission" date="2015-03" db="EMBL/GenBank/DDBJ databases">
        <authorList>
            <person name="Murphy D."/>
        </authorList>
    </citation>
    <scope>NUCLEOTIDE SEQUENCE [LARGE SCALE GENOMIC DNA]</scope>
    <source>
        <strain evidence="3">K00500041</strain>
    </source>
</reference>
<dbReference type="Proteomes" id="UP000038802">
    <property type="component" value="Unassembled WGS sequence"/>
</dbReference>
<dbReference type="Proteomes" id="UP000045842">
    <property type="component" value="Unassembled WGS sequence"/>
</dbReference>